<name>A0A1J8R6K9_9AGAM</name>
<accession>A0A1J8R6K9</accession>
<keyword evidence="2" id="KW-1185">Reference proteome</keyword>
<protein>
    <submittedName>
        <fullName evidence="1">ATPase</fullName>
    </submittedName>
</protein>
<gene>
    <name evidence="1" type="primary">SLA2</name>
    <name evidence="1" type="ORF">AZE42_02714</name>
</gene>
<comment type="caution">
    <text evidence="1">The sequence shown here is derived from an EMBL/GenBank/DDBJ whole genome shotgun (WGS) entry which is preliminary data.</text>
</comment>
<reference evidence="1 2" key="1">
    <citation type="submission" date="2016-03" db="EMBL/GenBank/DDBJ databases">
        <title>Comparative genomics of the ectomycorrhizal sister species Rhizopogon vinicolor and Rhizopogon vesiculosus (Basidiomycota: Boletales) reveals a divergence of the mating type B locus.</title>
        <authorList>
            <person name="Mujic A.B."/>
            <person name="Kuo A."/>
            <person name="Tritt A."/>
            <person name="Lipzen A."/>
            <person name="Chen C."/>
            <person name="Johnson J."/>
            <person name="Sharma A."/>
            <person name="Barry K."/>
            <person name="Grigoriev I.V."/>
            <person name="Spatafora J.W."/>
        </authorList>
    </citation>
    <scope>NUCLEOTIDE SEQUENCE [LARGE SCALE GENOMIC DNA]</scope>
    <source>
        <strain evidence="1 2">AM-OR11-056</strain>
    </source>
</reference>
<evidence type="ECO:0000313" key="1">
    <source>
        <dbReference type="EMBL" id="OJA17402.1"/>
    </source>
</evidence>
<dbReference type="AlphaFoldDB" id="A0A1J8R6K9"/>
<organism evidence="1 2">
    <name type="scientific">Rhizopogon vesiculosus</name>
    <dbReference type="NCBI Taxonomy" id="180088"/>
    <lineage>
        <taxon>Eukaryota</taxon>
        <taxon>Fungi</taxon>
        <taxon>Dikarya</taxon>
        <taxon>Basidiomycota</taxon>
        <taxon>Agaricomycotina</taxon>
        <taxon>Agaricomycetes</taxon>
        <taxon>Agaricomycetidae</taxon>
        <taxon>Boletales</taxon>
        <taxon>Suillineae</taxon>
        <taxon>Rhizopogonaceae</taxon>
        <taxon>Rhizopogon</taxon>
    </lineage>
</organism>
<dbReference type="Proteomes" id="UP000183567">
    <property type="component" value="Unassembled WGS sequence"/>
</dbReference>
<dbReference type="OrthoDB" id="2667662at2759"/>
<sequence>MPQTYKFSTEHGRTLCRTILRECMPHDTHDFQLEVRSHLLDNDDTKERLSPFYYGLLMGD</sequence>
<proteinExistence type="predicted"/>
<evidence type="ECO:0000313" key="2">
    <source>
        <dbReference type="Proteomes" id="UP000183567"/>
    </source>
</evidence>
<dbReference type="EMBL" id="LVVM01002032">
    <property type="protein sequence ID" value="OJA17402.1"/>
    <property type="molecule type" value="Genomic_DNA"/>
</dbReference>